<evidence type="ECO:0000256" key="2">
    <source>
        <dbReference type="SAM" id="Phobius"/>
    </source>
</evidence>
<dbReference type="Pfam" id="PF26527">
    <property type="entry name" value="DUF8176"/>
    <property type="match status" value="1"/>
</dbReference>
<dbReference type="EMBL" id="JBIAMX010000023">
    <property type="protein sequence ID" value="MFF0546602.1"/>
    <property type="molecule type" value="Genomic_DNA"/>
</dbReference>
<keyword evidence="2" id="KW-0472">Membrane</keyword>
<feature type="transmembrane region" description="Helical" evidence="2">
    <location>
        <begin position="85"/>
        <end position="107"/>
    </location>
</feature>
<dbReference type="Proteomes" id="UP001601444">
    <property type="component" value="Unassembled WGS sequence"/>
</dbReference>
<sequence length="265" mass="28240">MSESPLDLRRYTPPADSDDDQPDDELQHPDDRSDTEDGWVGDWSDWSQPTDHRDTDHGTPAAPPGFRQVGRSFAPARADRGPGRVIAGLAAAFGIALLVLVVITLVLPDTESPATEAPLTPLPDPLPIPSVVAPSSPTYAIADCPHTRTPALASGTDPGDTTNAVSVIFAFQHAYYVERSGTTAREFVTADAKVPSAEVIQAGIDTVPAGTKYCVSIVPTAPARWQVHVREQRPDAAPELLATLIFHTATDPDGVNKITEISEEP</sequence>
<keyword evidence="2" id="KW-1133">Transmembrane helix</keyword>
<feature type="region of interest" description="Disordered" evidence="1">
    <location>
        <begin position="1"/>
        <end position="69"/>
    </location>
</feature>
<evidence type="ECO:0000313" key="5">
    <source>
        <dbReference type="Proteomes" id="UP001601444"/>
    </source>
</evidence>
<protein>
    <recommendedName>
        <fullName evidence="3">DUF8176 domain-containing protein</fullName>
    </recommendedName>
</protein>
<evidence type="ECO:0000313" key="4">
    <source>
        <dbReference type="EMBL" id="MFF0546602.1"/>
    </source>
</evidence>
<evidence type="ECO:0000256" key="1">
    <source>
        <dbReference type="SAM" id="MobiDB-lite"/>
    </source>
</evidence>
<dbReference type="InterPro" id="IPR058489">
    <property type="entry name" value="DUF8176"/>
</dbReference>
<feature type="compositionally biased region" description="Basic and acidic residues" evidence="1">
    <location>
        <begin position="1"/>
        <end position="10"/>
    </location>
</feature>
<keyword evidence="5" id="KW-1185">Reference proteome</keyword>
<keyword evidence="2" id="KW-0812">Transmembrane</keyword>
<evidence type="ECO:0000259" key="3">
    <source>
        <dbReference type="Pfam" id="PF26527"/>
    </source>
</evidence>
<reference evidence="4 5" key="1">
    <citation type="submission" date="2024-10" db="EMBL/GenBank/DDBJ databases">
        <title>The Natural Products Discovery Center: Release of the First 8490 Sequenced Strains for Exploring Actinobacteria Biosynthetic Diversity.</title>
        <authorList>
            <person name="Kalkreuter E."/>
            <person name="Kautsar S.A."/>
            <person name="Yang D."/>
            <person name="Bader C.D."/>
            <person name="Teijaro C.N."/>
            <person name="Fluegel L."/>
            <person name="Davis C.M."/>
            <person name="Simpson J.R."/>
            <person name="Lauterbach L."/>
            <person name="Steele A.D."/>
            <person name="Gui C."/>
            <person name="Meng S."/>
            <person name="Li G."/>
            <person name="Viehrig K."/>
            <person name="Ye F."/>
            <person name="Su P."/>
            <person name="Kiefer A.F."/>
            <person name="Nichols A."/>
            <person name="Cepeda A.J."/>
            <person name="Yan W."/>
            <person name="Fan B."/>
            <person name="Jiang Y."/>
            <person name="Adhikari A."/>
            <person name="Zheng C.-J."/>
            <person name="Schuster L."/>
            <person name="Cowan T.M."/>
            <person name="Smanski M.J."/>
            <person name="Chevrette M.G."/>
            <person name="De Carvalho L.P.S."/>
            <person name="Shen B."/>
        </authorList>
    </citation>
    <scope>NUCLEOTIDE SEQUENCE [LARGE SCALE GENOMIC DNA]</scope>
    <source>
        <strain evidence="4 5">NPDC004045</strain>
    </source>
</reference>
<feature type="domain" description="DUF8176" evidence="3">
    <location>
        <begin position="142"/>
        <end position="261"/>
    </location>
</feature>
<proteinExistence type="predicted"/>
<comment type="caution">
    <text evidence="4">The sequence shown here is derived from an EMBL/GenBank/DDBJ whole genome shotgun (WGS) entry which is preliminary data.</text>
</comment>
<gene>
    <name evidence="4" type="ORF">ACFYTF_27565</name>
</gene>
<dbReference type="RefSeq" id="WP_280298543.1">
    <property type="nucleotide sequence ID" value="NZ_JBIAMX010000023.1"/>
</dbReference>
<organism evidence="4 5">
    <name type="scientific">Nocardia thailandica</name>
    <dbReference type="NCBI Taxonomy" id="257275"/>
    <lineage>
        <taxon>Bacteria</taxon>
        <taxon>Bacillati</taxon>
        <taxon>Actinomycetota</taxon>
        <taxon>Actinomycetes</taxon>
        <taxon>Mycobacteriales</taxon>
        <taxon>Nocardiaceae</taxon>
        <taxon>Nocardia</taxon>
    </lineage>
</organism>
<name>A0ABW6PWB4_9NOCA</name>
<accession>A0ABW6PWB4</accession>